<reference evidence="6" key="2">
    <citation type="submission" date="2021-08" db="EMBL/GenBank/DDBJ databases">
        <authorList>
            <person name="Tani A."/>
            <person name="Ola A."/>
            <person name="Ogura Y."/>
            <person name="Katsura K."/>
            <person name="Hayashi T."/>
        </authorList>
    </citation>
    <scope>NUCLEOTIDE SEQUENCE</scope>
    <source>
        <strain evidence="6">NBRC 15689</strain>
    </source>
</reference>
<organism evidence="6 7">
    <name type="scientific">Methylobacterium organophilum</name>
    <dbReference type="NCBI Taxonomy" id="410"/>
    <lineage>
        <taxon>Bacteria</taxon>
        <taxon>Pseudomonadati</taxon>
        <taxon>Pseudomonadota</taxon>
        <taxon>Alphaproteobacteria</taxon>
        <taxon>Hyphomicrobiales</taxon>
        <taxon>Methylobacteriaceae</taxon>
        <taxon>Methylobacterium</taxon>
    </lineage>
</organism>
<keyword evidence="4" id="KW-0804">Transcription</keyword>
<comment type="caution">
    <text evidence="6">The sequence shown here is derived from an EMBL/GenBank/DDBJ whole genome shotgun (WGS) entry which is preliminary data.</text>
</comment>
<evidence type="ECO:0000256" key="2">
    <source>
        <dbReference type="ARBA" id="ARBA00023015"/>
    </source>
</evidence>
<dbReference type="Gene3D" id="3.40.190.10">
    <property type="entry name" value="Periplasmic binding protein-like II"/>
    <property type="match status" value="2"/>
</dbReference>
<dbReference type="SUPFAM" id="SSF53850">
    <property type="entry name" value="Periplasmic binding protein-like II"/>
    <property type="match status" value="1"/>
</dbReference>
<dbReference type="InterPro" id="IPR000847">
    <property type="entry name" value="LysR_HTH_N"/>
</dbReference>
<dbReference type="PROSITE" id="PS50931">
    <property type="entry name" value="HTH_LYSR"/>
    <property type="match status" value="1"/>
</dbReference>
<dbReference type="Pfam" id="PF03466">
    <property type="entry name" value="LysR_substrate"/>
    <property type="match status" value="1"/>
</dbReference>
<evidence type="ECO:0000256" key="4">
    <source>
        <dbReference type="ARBA" id="ARBA00023163"/>
    </source>
</evidence>
<dbReference type="SUPFAM" id="SSF46785">
    <property type="entry name" value="Winged helix' DNA-binding domain"/>
    <property type="match status" value="1"/>
</dbReference>
<evidence type="ECO:0000256" key="1">
    <source>
        <dbReference type="ARBA" id="ARBA00009437"/>
    </source>
</evidence>
<accession>A0ABQ4TD98</accession>
<proteinExistence type="inferred from homology"/>
<dbReference type="InterPro" id="IPR036388">
    <property type="entry name" value="WH-like_DNA-bd_sf"/>
</dbReference>
<dbReference type="PRINTS" id="PR00039">
    <property type="entry name" value="HTHLYSR"/>
</dbReference>
<evidence type="ECO:0000313" key="7">
    <source>
        <dbReference type="Proteomes" id="UP001055156"/>
    </source>
</evidence>
<dbReference type="InterPro" id="IPR005119">
    <property type="entry name" value="LysR_subst-bd"/>
</dbReference>
<keyword evidence="2" id="KW-0805">Transcription regulation</keyword>
<evidence type="ECO:0000259" key="5">
    <source>
        <dbReference type="PROSITE" id="PS50931"/>
    </source>
</evidence>
<reference evidence="6" key="1">
    <citation type="journal article" date="2021" name="Front. Microbiol.">
        <title>Comprehensive Comparative Genomics and Phenotyping of Methylobacterium Species.</title>
        <authorList>
            <person name="Alessa O."/>
            <person name="Ogura Y."/>
            <person name="Fujitani Y."/>
            <person name="Takami H."/>
            <person name="Hayashi T."/>
            <person name="Sahin N."/>
            <person name="Tani A."/>
        </authorList>
    </citation>
    <scope>NUCLEOTIDE SEQUENCE</scope>
    <source>
        <strain evidence="6">NBRC 15689</strain>
    </source>
</reference>
<name>A0ABQ4TD98_METOR</name>
<dbReference type="CDD" id="cd08414">
    <property type="entry name" value="PBP2_LTTR_aromatics_like"/>
    <property type="match status" value="1"/>
</dbReference>
<keyword evidence="3" id="KW-0238">DNA-binding</keyword>
<dbReference type="Proteomes" id="UP001055156">
    <property type="component" value="Unassembled WGS sequence"/>
</dbReference>
<dbReference type="Pfam" id="PF00126">
    <property type="entry name" value="HTH_1"/>
    <property type="match status" value="1"/>
</dbReference>
<comment type="similarity">
    <text evidence="1">Belongs to the LysR transcriptional regulatory family.</text>
</comment>
<dbReference type="EMBL" id="BPQV01000017">
    <property type="protein sequence ID" value="GJE29656.1"/>
    <property type="molecule type" value="Genomic_DNA"/>
</dbReference>
<dbReference type="Gene3D" id="1.10.10.10">
    <property type="entry name" value="Winged helix-like DNA-binding domain superfamily/Winged helix DNA-binding domain"/>
    <property type="match status" value="1"/>
</dbReference>
<dbReference type="InterPro" id="IPR036390">
    <property type="entry name" value="WH_DNA-bd_sf"/>
</dbReference>
<dbReference type="PANTHER" id="PTHR30346:SF0">
    <property type="entry name" value="HCA OPERON TRANSCRIPTIONAL ACTIVATOR HCAR"/>
    <property type="match status" value="1"/>
</dbReference>
<evidence type="ECO:0000256" key="3">
    <source>
        <dbReference type="ARBA" id="ARBA00023125"/>
    </source>
</evidence>
<gene>
    <name evidence="6" type="primary">benM</name>
    <name evidence="6" type="ORF">LKMONMHP_4540</name>
</gene>
<sequence>MPPVVIEIRHVRAFLAVASELHFGRAANQLNIAQPALSRTIQNLEAILGVQLLERSTRSVQLTPAGQLFRDQFGKLMRQMKDAVQATQRMGRGETGLLSVAYADAALCGPMPEIIRRFRRDNPNAKLELTQGSPETVLQLLADRRIDCGFLPGPVRDVRLDARCIHSDLPVVVMPVSHRLSLKTKLTLADLARERFVTCGGEGWENLQRLCLKAGFLPQLHQEVPHQDALLAFVAAEAGIGVCPAGVQMSARSGVVIRPLVETPLSFDLHCAWHRENTSRIVVDFAALVARFAAGQGSEPAAMGRVHAGTAS</sequence>
<evidence type="ECO:0000313" key="6">
    <source>
        <dbReference type="EMBL" id="GJE29656.1"/>
    </source>
</evidence>
<keyword evidence="7" id="KW-1185">Reference proteome</keyword>
<feature type="domain" description="HTH lysR-type" evidence="5">
    <location>
        <begin position="6"/>
        <end position="63"/>
    </location>
</feature>
<dbReference type="PANTHER" id="PTHR30346">
    <property type="entry name" value="TRANSCRIPTIONAL DUAL REGULATOR HCAR-RELATED"/>
    <property type="match status" value="1"/>
</dbReference>
<protein>
    <submittedName>
        <fullName evidence="6">HTH-type transcriptional regulator BenM</fullName>
    </submittedName>
</protein>